<gene>
    <name evidence="1" type="ORF">DAPPUDRAFT_322943</name>
</gene>
<dbReference type="GO" id="GO:0000712">
    <property type="term" value="P:resolution of meiotic recombination intermediates"/>
    <property type="evidence" value="ECO:0000318"/>
    <property type="project" value="GO_Central"/>
</dbReference>
<accession>E9GXD8</accession>
<dbReference type="PANTHER" id="PTHR21166:SF2">
    <property type="entry name" value="CELL DIVISION CONTROL PROTEIN 24 OB DOMAIN-CONTAINING PROTEIN-RELATED"/>
    <property type="match status" value="1"/>
</dbReference>
<name>E9GXD8_DAPPU</name>
<dbReference type="KEGG" id="dpx:DAPPUDRAFT_322943"/>
<proteinExistence type="predicted"/>
<dbReference type="OrthoDB" id="10377841at2759"/>
<keyword evidence="2" id="KW-1185">Reference proteome</keyword>
<reference evidence="1 2" key="1">
    <citation type="journal article" date="2011" name="Science">
        <title>The ecoresponsive genome of Daphnia pulex.</title>
        <authorList>
            <person name="Colbourne J.K."/>
            <person name="Pfrender M.E."/>
            <person name="Gilbert D."/>
            <person name="Thomas W.K."/>
            <person name="Tucker A."/>
            <person name="Oakley T.H."/>
            <person name="Tokishita S."/>
            <person name="Aerts A."/>
            <person name="Arnold G.J."/>
            <person name="Basu M.K."/>
            <person name="Bauer D.J."/>
            <person name="Caceres C.E."/>
            <person name="Carmel L."/>
            <person name="Casola C."/>
            <person name="Choi J.H."/>
            <person name="Detter J.C."/>
            <person name="Dong Q."/>
            <person name="Dusheyko S."/>
            <person name="Eads B.D."/>
            <person name="Frohlich T."/>
            <person name="Geiler-Samerotte K.A."/>
            <person name="Gerlach D."/>
            <person name="Hatcher P."/>
            <person name="Jogdeo S."/>
            <person name="Krijgsveld J."/>
            <person name="Kriventseva E.V."/>
            <person name="Kultz D."/>
            <person name="Laforsch C."/>
            <person name="Lindquist E."/>
            <person name="Lopez J."/>
            <person name="Manak J.R."/>
            <person name="Muller J."/>
            <person name="Pangilinan J."/>
            <person name="Patwardhan R.P."/>
            <person name="Pitluck S."/>
            <person name="Pritham E.J."/>
            <person name="Rechtsteiner A."/>
            <person name="Rho M."/>
            <person name="Rogozin I.B."/>
            <person name="Sakarya O."/>
            <person name="Salamov A."/>
            <person name="Schaack S."/>
            <person name="Shapiro H."/>
            <person name="Shiga Y."/>
            <person name="Skalitzky C."/>
            <person name="Smith Z."/>
            <person name="Souvorov A."/>
            <person name="Sung W."/>
            <person name="Tang Z."/>
            <person name="Tsuchiya D."/>
            <person name="Tu H."/>
            <person name="Vos H."/>
            <person name="Wang M."/>
            <person name="Wolf Y.I."/>
            <person name="Yamagata H."/>
            <person name="Yamada T."/>
            <person name="Ye Y."/>
            <person name="Shaw J.R."/>
            <person name="Andrews J."/>
            <person name="Crease T.J."/>
            <person name="Tang H."/>
            <person name="Lucas S.M."/>
            <person name="Robertson H.M."/>
            <person name="Bork P."/>
            <person name="Koonin E.V."/>
            <person name="Zdobnov E.M."/>
            <person name="Grigoriev I.V."/>
            <person name="Lynch M."/>
            <person name="Boore J.L."/>
        </authorList>
    </citation>
    <scope>NUCLEOTIDE SEQUENCE [LARGE SCALE GENOMIC DNA]</scope>
</reference>
<dbReference type="GO" id="GO:0008310">
    <property type="term" value="F:single-stranded DNA 3'-5' DNA exonuclease activity"/>
    <property type="evidence" value="ECO:0000318"/>
    <property type="project" value="GO_Central"/>
</dbReference>
<protein>
    <submittedName>
        <fullName evidence="1">Uncharacterized protein</fullName>
    </submittedName>
</protein>
<evidence type="ECO:0000313" key="2">
    <source>
        <dbReference type="Proteomes" id="UP000000305"/>
    </source>
</evidence>
<organism evidence="1 2">
    <name type="scientific">Daphnia pulex</name>
    <name type="common">Water flea</name>
    <dbReference type="NCBI Taxonomy" id="6669"/>
    <lineage>
        <taxon>Eukaryota</taxon>
        <taxon>Metazoa</taxon>
        <taxon>Ecdysozoa</taxon>
        <taxon>Arthropoda</taxon>
        <taxon>Crustacea</taxon>
        <taxon>Branchiopoda</taxon>
        <taxon>Diplostraca</taxon>
        <taxon>Cladocera</taxon>
        <taxon>Anomopoda</taxon>
        <taxon>Daphniidae</taxon>
        <taxon>Daphnia</taxon>
    </lineage>
</organism>
<dbReference type="Proteomes" id="UP000000305">
    <property type="component" value="Unassembled WGS sequence"/>
</dbReference>
<dbReference type="AlphaFoldDB" id="E9GXD8"/>
<dbReference type="GO" id="GO:0003697">
    <property type="term" value="F:single-stranded DNA binding"/>
    <property type="evidence" value="ECO:0000318"/>
    <property type="project" value="GO_Central"/>
</dbReference>
<dbReference type="EMBL" id="GL732572">
    <property type="protein sequence ID" value="EFX75852.1"/>
    <property type="molecule type" value="Genomic_DNA"/>
</dbReference>
<sequence length="173" mass="19321">MGNVACLTSKRGGNPGAVIRLITKISDIIADVAMDRDRKIYELSKKLEDLNEKIKAVEALETEIIELFTSCRGVAEHYDVVQFSIIDRHGSPIVEQAIVIPHIGDPLSDPHRAELLSLPHLKMLKLAHPVSKKSTFEEDILVGRNTNWNIVMTSHLILQISFSYCSPEHTSAR</sequence>
<evidence type="ECO:0000313" key="1">
    <source>
        <dbReference type="EMBL" id="EFX75852.1"/>
    </source>
</evidence>
<dbReference type="PANTHER" id="PTHR21166">
    <property type="entry name" value="CELL DIVISION CONTROL PROTEIN 24 OB DOMAIN-CONTAINING PROTEIN-RELATED"/>
    <property type="match status" value="1"/>
</dbReference>
<dbReference type="InterPro" id="IPR052469">
    <property type="entry name" value="MEIOB"/>
</dbReference>
<dbReference type="HOGENOM" id="CLU_1549206_0_0_1"/>
<dbReference type="InParanoid" id="E9GXD8"/>